<organism evidence="3 4">
    <name type="scientific">Fibroporia radiculosa</name>
    <dbReference type="NCBI Taxonomy" id="599839"/>
    <lineage>
        <taxon>Eukaryota</taxon>
        <taxon>Fungi</taxon>
        <taxon>Dikarya</taxon>
        <taxon>Basidiomycota</taxon>
        <taxon>Agaricomycotina</taxon>
        <taxon>Agaricomycetes</taxon>
        <taxon>Polyporales</taxon>
        <taxon>Fibroporiaceae</taxon>
        <taxon>Fibroporia</taxon>
    </lineage>
</organism>
<evidence type="ECO:0000256" key="2">
    <source>
        <dbReference type="SAM" id="Phobius"/>
    </source>
</evidence>
<keyword evidence="2" id="KW-1133">Transmembrane helix</keyword>
<dbReference type="HOGENOM" id="CLU_572418_0_0_1"/>
<feature type="compositionally biased region" description="Polar residues" evidence="1">
    <location>
        <begin position="107"/>
        <end position="130"/>
    </location>
</feature>
<evidence type="ECO:0000256" key="1">
    <source>
        <dbReference type="SAM" id="MobiDB-lite"/>
    </source>
</evidence>
<feature type="compositionally biased region" description="Low complexity" evidence="1">
    <location>
        <begin position="149"/>
        <end position="158"/>
    </location>
</feature>
<feature type="region of interest" description="Disordered" evidence="1">
    <location>
        <begin position="107"/>
        <end position="184"/>
    </location>
</feature>
<protein>
    <submittedName>
        <fullName evidence="3">Uncharacterized protein</fullName>
    </submittedName>
</protein>
<keyword evidence="4" id="KW-1185">Reference proteome</keyword>
<reference evidence="3 4" key="1">
    <citation type="journal article" date="2012" name="Appl. Environ. Microbiol.">
        <title>Short-read sequencing for genomic analysis of the brown rot fungus Fibroporia radiculosa.</title>
        <authorList>
            <person name="Tang J.D."/>
            <person name="Perkins A.D."/>
            <person name="Sonstegard T.S."/>
            <person name="Schroeder S.G."/>
            <person name="Burgess S.C."/>
            <person name="Diehl S.V."/>
        </authorList>
    </citation>
    <scope>NUCLEOTIDE SEQUENCE [LARGE SCALE GENOMIC DNA]</scope>
    <source>
        <strain evidence="3 4">TFFH 294</strain>
    </source>
</reference>
<feature type="compositionally biased region" description="Basic residues" evidence="1">
    <location>
        <begin position="440"/>
        <end position="452"/>
    </location>
</feature>
<feature type="compositionally biased region" description="Low complexity" evidence="1">
    <location>
        <begin position="377"/>
        <end position="397"/>
    </location>
</feature>
<feature type="transmembrane region" description="Helical" evidence="2">
    <location>
        <begin position="47"/>
        <end position="73"/>
    </location>
</feature>
<name>J4GNK7_9APHY</name>
<feature type="region of interest" description="Disordered" evidence="1">
    <location>
        <begin position="276"/>
        <end position="477"/>
    </location>
</feature>
<accession>J4GNK7</accession>
<keyword evidence="2" id="KW-0812">Transmembrane</keyword>
<dbReference type="Proteomes" id="UP000006352">
    <property type="component" value="Unassembled WGS sequence"/>
</dbReference>
<dbReference type="AlphaFoldDB" id="J4GNK7"/>
<sequence length="477" mass="51532">MNVFDWAADEIRSSTLLCHLVEHQPILAHLRWNTGVGMDLVRAGLRVVVVGFTGALLALVGITVSLLSSLLLYPRDAEKHPRLDNLRRRADHPVRAASDILQHSEIAPQNSLSPPQNFGLTPAQLTSSPSPVDIPASSRRHNAAPTPGSEASSHASSSFQEFPFPQQPSLPVVPAEKKSRKRCPPTPIRALSLMSSCAEHFHHTEAGPSTPPLAKVQSVPLADLKERVLDCCPVRQHSLPTHTEAQFIPRTNPYAAPYFFPTPASPEAVDYVQQVRRSRATGHPPASRPNSSHQDDATVVESPRSRTIALPSPPAADAPSAQPGPDFDEVGSSPRAKGKRRWSWHNPPAHLSPRWRSSSKIPRTQTSESAPAAHETPSSPGRSPPKGKLLKSRSGSSHQPNGAASPPPSNGNSDVRAISSPPMSAPPTPSLPNHADTSRKHSWRTRLSHRRTSSNSSAGTAEMHEPRTSSRLKKALK</sequence>
<dbReference type="GeneID" id="24096471"/>
<keyword evidence="2" id="KW-0472">Membrane</keyword>
<feature type="compositionally biased region" description="Polar residues" evidence="1">
    <location>
        <begin position="355"/>
        <end position="369"/>
    </location>
</feature>
<dbReference type="EMBL" id="HE797040">
    <property type="protein sequence ID" value="CCM01560.1"/>
    <property type="molecule type" value="Genomic_DNA"/>
</dbReference>
<dbReference type="RefSeq" id="XP_012180843.1">
    <property type="nucleotide sequence ID" value="XM_012325453.1"/>
</dbReference>
<dbReference type="InParanoid" id="J4GNK7"/>
<gene>
    <name evidence="3" type="ORF">FIBRA_03619</name>
</gene>
<dbReference type="OrthoDB" id="2804517at2759"/>
<evidence type="ECO:0000313" key="3">
    <source>
        <dbReference type="EMBL" id="CCM01560.1"/>
    </source>
</evidence>
<evidence type="ECO:0000313" key="4">
    <source>
        <dbReference type="Proteomes" id="UP000006352"/>
    </source>
</evidence>
<proteinExistence type="predicted"/>